<dbReference type="STRING" id="40571.SAMN05660733_01439"/>
<reference evidence="3" key="1">
    <citation type="submission" date="2017-04" db="EMBL/GenBank/DDBJ databases">
        <authorList>
            <person name="Varghese N."/>
            <person name="Submissions S."/>
        </authorList>
    </citation>
    <scope>NUCLEOTIDE SEQUENCE [LARGE SCALE GENOMIC DNA]</scope>
    <source>
        <strain evidence="3">DSM 44073</strain>
    </source>
</reference>
<dbReference type="OrthoDB" id="3661391at2"/>
<gene>
    <name evidence="2" type="ORF">SAMN05660733_01439</name>
</gene>
<keyword evidence="3" id="KW-1185">Reference proteome</keyword>
<evidence type="ECO:0008006" key="4">
    <source>
        <dbReference type="Google" id="ProtNLM"/>
    </source>
</evidence>
<dbReference type="RefSeq" id="WP_051771795.1">
    <property type="nucleotide sequence ID" value="NZ_FWYC01000004.1"/>
</dbReference>
<proteinExistence type="predicted"/>
<evidence type="ECO:0000256" key="1">
    <source>
        <dbReference type="SAM" id="MobiDB-lite"/>
    </source>
</evidence>
<protein>
    <recommendedName>
        <fullName evidence="4">CDP-Glycerol:Poly(Glycerophosphate) glycerophosphotransferase</fullName>
    </recommendedName>
</protein>
<feature type="region of interest" description="Disordered" evidence="1">
    <location>
        <begin position="533"/>
        <end position="558"/>
    </location>
</feature>
<dbReference type="EMBL" id="FWYC01000004">
    <property type="protein sequence ID" value="SMC71363.1"/>
    <property type="molecule type" value="Genomic_DNA"/>
</dbReference>
<name>A0A1W2BEA8_9PSEU</name>
<evidence type="ECO:0000313" key="2">
    <source>
        <dbReference type="EMBL" id="SMC71363.1"/>
    </source>
</evidence>
<sequence length="558" mass="59831">MAAERSVLAVAHTVTALNRLADIVPVFDSDQRVQIIYTCPQASAVTNGVEEHLAAMGALVMPWEQATVTEFDLALSVHNSGNLHDITAPLVILSHGIGYTKYSPGNRKPETGNRKPETGNRSVYGLSRDGLVRNGAVVPRAVVLSHDEQYARLADAVPEALDAAIVAGDPCFDRMAVSEPRRREYRSALGADDDMTVVVVSSTWGPDSLLGRNPNLIAQLLAELPSDRHVVAAVLHPNAWFAHGPAQIRLWLGDCLRAGLRLVPPAEGWQQAVLAADVVVGDFGAVTGYAACAGRATLLASFPEDQIAERSAMGELGRTARRLDPVSAFLPQFDAALADAGQLSKVRELATSLPGSSAAVLRKAFYDLMALTEPPRAPLVPPYAADALLPERIPVAAWWAAVQWHGDHEAEVTRWPADVDARDEQPPNTTDRHLVVEQAHPRRDLHGNAAIVMLKDLGEAGETFTRRPTCGFVVTGEEVVHRDKGVVAHGLSDVDESVACASAIYAWLSAGRTWEALPGRATLRIGSRQIEVALSPPGLPPPPASEVRPPHPSRRPPA</sequence>
<dbReference type="AlphaFoldDB" id="A0A1W2BEA8"/>
<dbReference type="eggNOG" id="COG0707">
    <property type="taxonomic scope" value="Bacteria"/>
</dbReference>
<evidence type="ECO:0000313" key="3">
    <source>
        <dbReference type="Proteomes" id="UP000192840"/>
    </source>
</evidence>
<accession>A0A1W2BEA8</accession>
<organism evidence="2 3">
    <name type="scientific">Lentzea albidocapillata</name>
    <dbReference type="NCBI Taxonomy" id="40571"/>
    <lineage>
        <taxon>Bacteria</taxon>
        <taxon>Bacillati</taxon>
        <taxon>Actinomycetota</taxon>
        <taxon>Actinomycetes</taxon>
        <taxon>Pseudonocardiales</taxon>
        <taxon>Pseudonocardiaceae</taxon>
        <taxon>Lentzea</taxon>
    </lineage>
</organism>
<dbReference type="Proteomes" id="UP000192840">
    <property type="component" value="Unassembled WGS sequence"/>
</dbReference>